<evidence type="ECO:0000256" key="10">
    <source>
        <dbReference type="HAMAP-Rule" id="MF_00454"/>
    </source>
</evidence>
<dbReference type="InterPro" id="IPR036259">
    <property type="entry name" value="MFS_trans_sf"/>
</dbReference>
<keyword evidence="10" id="KW-0406">Ion transport</keyword>
<feature type="transmembrane region" description="Helical" evidence="10">
    <location>
        <begin position="105"/>
        <end position="125"/>
    </location>
</feature>
<evidence type="ECO:0000313" key="11">
    <source>
        <dbReference type="EMBL" id="MBS2965567.1"/>
    </source>
</evidence>
<dbReference type="Proteomes" id="UP000677913">
    <property type="component" value="Unassembled WGS sequence"/>
</dbReference>
<dbReference type="PANTHER" id="PTHR28259:SF1">
    <property type="entry name" value="FLUORIDE EXPORT PROTEIN 1-RELATED"/>
    <property type="match status" value="1"/>
</dbReference>
<evidence type="ECO:0000256" key="1">
    <source>
        <dbReference type="ARBA" id="ARBA00004651"/>
    </source>
</evidence>
<dbReference type="InterPro" id="IPR003691">
    <property type="entry name" value="FluC"/>
</dbReference>
<feature type="binding site" evidence="10">
    <location>
        <position position="117"/>
    </location>
    <ligand>
        <name>Na(+)</name>
        <dbReference type="ChEBI" id="CHEBI:29101"/>
        <note>structural</note>
    </ligand>
</feature>
<keyword evidence="10" id="KW-0479">Metal-binding</keyword>
<keyword evidence="3 10" id="KW-0812">Transmembrane</keyword>
<proteinExistence type="inferred from homology"/>
<feature type="transmembrane region" description="Helical" evidence="10">
    <location>
        <begin position="80"/>
        <end position="98"/>
    </location>
</feature>
<dbReference type="GO" id="GO:0005886">
    <property type="term" value="C:plasma membrane"/>
    <property type="evidence" value="ECO:0007669"/>
    <property type="project" value="UniProtKB-SubCell"/>
</dbReference>
<feature type="transmembrane region" description="Helical" evidence="10">
    <location>
        <begin position="46"/>
        <end position="68"/>
    </location>
</feature>
<comment type="activity regulation">
    <text evidence="10">Na(+) is not transported, but it plays an essential structural role and its presence is essential for fluoride channel function.</text>
</comment>
<evidence type="ECO:0000313" key="12">
    <source>
        <dbReference type="Proteomes" id="UP000677913"/>
    </source>
</evidence>
<gene>
    <name evidence="10" type="primary">fluC</name>
    <name evidence="10" type="synonym">crcB</name>
    <name evidence="11" type="ORF">KGA66_21130</name>
</gene>
<evidence type="ECO:0000256" key="4">
    <source>
        <dbReference type="ARBA" id="ARBA00022989"/>
    </source>
</evidence>
<name>A0A8J7WT71_9ACTN</name>
<dbReference type="GO" id="GO:0062054">
    <property type="term" value="F:fluoride channel activity"/>
    <property type="evidence" value="ECO:0007669"/>
    <property type="project" value="UniProtKB-UniRule"/>
</dbReference>
<organism evidence="11 12">
    <name type="scientific">Actinocrinis puniceicyclus</name>
    <dbReference type="NCBI Taxonomy" id="977794"/>
    <lineage>
        <taxon>Bacteria</taxon>
        <taxon>Bacillati</taxon>
        <taxon>Actinomycetota</taxon>
        <taxon>Actinomycetes</taxon>
        <taxon>Catenulisporales</taxon>
        <taxon>Actinospicaceae</taxon>
        <taxon>Actinocrinis</taxon>
    </lineage>
</organism>
<dbReference type="RefSeq" id="WP_211469922.1">
    <property type="nucleotide sequence ID" value="NZ_JAGSXH010000090.1"/>
</dbReference>
<dbReference type="PANTHER" id="PTHR28259">
    <property type="entry name" value="FLUORIDE EXPORT PROTEIN 1-RELATED"/>
    <property type="match status" value="1"/>
</dbReference>
<keyword evidence="6 10" id="KW-0407">Ion channel</keyword>
<feature type="transmembrane region" description="Helical" evidence="10">
    <location>
        <begin position="145"/>
        <end position="167"/>
    </location>
</feature>
<evidence type="ECO:0000256" key="9">
    <source>
        <dbReference type="ARBA" id="ARBA00049940"/>
    </source>
</evidence>
<dbReference type="SUPFAM" id="SSF103473">
    <property type="entry name" value="MFS general substrate transporter"/>
    <property type="match status" value="1"/>
</dbReference>
<dbReference type="EMBL" id="JAGSXH010000090">
    <property type="protein sequence ID" value="MBS2965567.1"/>
    <property type="molecule type" value="Genomic_DNA"/>
</dbReference>
<comment type="catalytic activity">
    <reaction evidence="8">
        <text>fluoride(in) = fluoride(out)</text>
        <dbReference type="Rhea" id="RHEA:76159"/>
        <dbReference type="ChEBI" id="CHEBI:17051"/>
    </reaction>
    <physiologicalReaction direction="left-to-right" evidence="8">
        <dbReference type="Rhea" id="RHEA:76160"/>
    </physiologicalReaction>
</comment>
<keyword evidence="10" id="KW-0915">Sodium</keyword>
<dbReference type="HAMAP" id="MF_00454">
    <property type="entry name" value="FluC"/>
    <property type="match status" value="1"/>
</dbReference>
<evidence type="ECO:0000256" key="7">
    <source>
        <dbReference type="ARBA" id="ARBA00035120"/>
    </source>
</evidence>
<comment type="similarity">
    <text evidence="7 10">Belongs to the fluoride channel Fluc/FEX (TC 1.A.43) family.</text>
</comment>
<comment type="caution">
    <text evidence="11">The sequence shown here is derived from an EMBL/GenBank/DDBJ whole genome shotgun (WGS) entry which is preliminary data.</text>
</comment>
<keyword evidence="4 10" id="KW-1133">Transmembrane helix</keyword>
<feature type="binding site" evidence="10">
    <location>
        <position position="120"/>
    </location>
    <ligand>
        <name>Na(+)</name>
        <dbReference type="ChEBI" id="CHEBI:29101"/>
        <note>structural</note>
    </ligand>
</feature>
<accession>A0A8J7WT71</accession>
<keyword evidence="12" id="KW-1185">Reference proteome</keyword>
<evidence type="ECO:0000256" key="6">
    <source>
        <dbReference type="ARBA" id="ARBA00023303"/>
    </source>
</evidence>
<dbReference type="AlphaFoldDB" id="A0A8J7WT71"/>
<dbReference type="GO" id="GO:0140114">
    <property type="term" value="P:cellular detoxification of fluoride"/>
    <property type="evidence" value="ECO:0007669"/>
    <property type="project" value="UniProtKB-UniRule"/>
</dbReference>
<evidence type="ECO:0000256" key="8">
    <source>
        <dbReference type="ARBA" id="ARBA00035585"/>
    </source>
</evidence>
<comment type="function">
    <text evidence="9 10">Fluoride-specific ion channel. Important for reducing fluoride concentration in the cell, thus reducing its toxicity.</text>
</comment>
<protein>
    <recommendedName>
        <fullName evidence="10">Fluoride-specific ion channel FluC</fullName>
    </recommendedName>
</protein>
<evidence type="ECO:0000256" key="2">
    <source>
        <dbReference type="ARBA" id="ARBA00022475"/>
    </source>
</evidence>
<evidence type="ECO:0000256" key="5">
    <source>
        <dbReference type="ARBA" id="ARBA00023136"/>
    </source>
</evidence>
<keyword evidence="2 10" id="KW-1003">Cell membrane</keyword>
<dbReference type="GO" id="GO:0046872">
    <property type="term" value="F:metal ion binding"/>
    <property type="evidence" value="ECO:0007669"/>
    <property type="project" value="UniProtKB-KW"/>
</dbReference>
<evidence type="ECO:0000256" key="3">
    <source>
        <dbReference type="ARBA" id="ARBA00022692"/>
    </source>
</evidence>
<keyword evidence="5 10" id="KW-0472">Membrane</keyword>
<sequence>MAHTPEPENGALVDGNHELPIDPDIRIESADATQNAIAARRKHMRVLAAIALGGFFGGLARYEIGLAFPTAHGTFPATTFGINLAGSFILALLTVFVLEILPPTVYVRPLVGVGFCGALTTFSTWMLDTDRLLGAGHYGAAAGNVFGSLAAGLAATSLGLTVGRAVVAHRERRLGGERVEERELVPAQGGSQ</sequence>
<comment type="subcellular location">
    <subcellularLocation>
        <location evidence="1 10">Cell membrane</location>
        <topology evidence="1 10">Multi-pass membrane protein</topology>
    </subcellularLocation>
</comment>
<reference evidence="11" key="1">
    <citation type="submission" date="2021-04" db="EMBL/GenBank/DDBJ databases">
        <title>Genome based classification of Actinospica acidithermotolerans sp. nov., an actinobacterium isolated from an Indonesian hot spring.</title>
        <authorList>
            <person name="Kusuma A.B."/>
            <person name="Putra K.E."/>
            <person name="Nafisah S."/>
            <person name="Loh J."/>
            <person name="Nouioui I."/>
            <person name="Goodfellow M."/>
        </authorList>
    </citation>
    <scope>NUCLEOTIDE SEQUENCE</scope>
    <source>
        <strain evidence="11">DSM 45618</strain>
    </source>
</reference>
<dbReference type="Pfam" id="PF02537">
    <property type="entry name" value="CRCB"/>
    <property type="match status" value="1"/>
</dbReference>
<keyword evidence="10" id="KW-0813">Transport</keyword>